<dbReference type="Pfam" id="PF09995">
    <property type="entry name" value="MPAB_Lcp_cat"/>
    <property type="match status" value="1"/>
</dbReference>
<protein>
    <submittedName>
        <fullName evidence="3">DUF2236 domain-containing protein</fullName>
    </submittedName>
</protein>
<feature type="compositionally biased region" description="Basic and acidic residues" evidence="1">
    <location>
        <begin position="1"/>
        <end position="11"/>
    </location>
</feature>
<feature type="region of interest" description="Disordered" evidence="1">
    <location>
        <begin position="1"/>
        <end position="30"/>
    </location>
</feature>
<dbReference type="PANTHER" id="PTHR36151:SF3">
    <property type="entry name" value="ER-BOUND OXYGENASE MPAB_MPAB'_RUBBER OXYGENASE CATALYTIC DOMAIN-CONTAINING PROTEIN"/>
    <property type="match status" value="1"/>
</dbReference>
<accession>A0A372JD95</accession>
<sequence length="319" mass="35107">MAIDAHPDSRAVPDGGDPGAHLAEDFGEDFGGGLGEERGEDFGLFGPGSVTWRVMGEPVLVVGGIRALLLQALHPHSMWGTAQNSELMDPATAWARLGRTVEFVRVRTYGTREEVERVGRRVRKLHSKLTGTDRRTGEVFRVDEPESLLWVHMGEVDSYLDVARRSGVPLSRADADRFVDEQRLAAAVVGLDPADVPSSVAEMRDYYAGMRRHVWACEEAREGFRRMFNPALPGRLMPLKLAAPAVGVLVVSTLPRWARRKYGLPGLPTSDLAATLTLKGLYRTTRVVPERYRYGPDARRARALIREHAAGASGWAMAS</sequence>
<proteinExistence type="predicted"/>
<gene>
    <name evidence="3" type="ORF">DZF91_30035</name>
</gene>
<keyword evidence="4" id="KW-1185">Reference proteome</keyword>
<dbReference type="AlphaFoldDB" id="A0A372JD95"/>
<feature type="domain" description="ER-bound oxygenase mpaB/mpaB'/Rubber oxygenase catalytic" evidence="2">
    <location>
        <begin position="52"/>
        <end position="286"/>
    </location>
</feature>
<dbReference type="RefSeq" id="WP_117360466.1">
    <property type="nucleotide sequence ID" value="NZ_QURH01000891.1"/>
</dbReference>
<organism evidence="3 4">
    <name type="scientific">Actinomadura logoneensis</name>
    <dbReference type="NCBI Taxonomy" id="2293572"/>
    <lineage>
        <taxon>Bacteria</taxon>
        <taxon>Bacillati</taxon>
        <taxon>Actinomycetota</taxon>
        <taxon>Actinomycetes</taxon>
        <taxon>Streptosporangiales</taxon>
        <taxon>Thermomonosporaceae</taxon>
        <taxon>Actinomadura</taxon>
    </lineage>
</organism>
<evidence type="ECO:0000259" key="2">
    <source>
        <dbReference type="Pfam" id="PF09995"/>
    </source>
</evidence>
<dbReference type="PANTHER" id="PTHR36151">
    <property type="entry name" value="BLR2777 PROTEIN"/>
    <property type="match status" value="1"/>
</dbReference>
<reference evidence="3 4" key="1">
    <citation type="submission" date="2018-08" db="EMBL/GenBank/DDBJ databases">
        <title>Actinomadura jelena sp. nov., a novel Actinomycete isolated from soil in Chad.</title>
        <authorList>
            <person name="Shi L."/>
        </authorList>
    </citation>
    <scope>NUCLEOTIDE SEQUENCE [LARGE SCALE GENOMIC DNA]</scope>
    <source>
        <strain evidence="3 4">NEAU-G17</strain>
    </source>
</reference>
<dbReference type="EMBL" id="QURH01000891">
    <property type="protein sequence ID" value="RFU37981.1"/>
    <property type="molecule type" value="Genomic_DNA"/>
</dbReference>
<evidence type="ECO:0000313" key="4">
    <source>
        <dbReference type="Proteomes" id="UP000261811"/>
    </source>
</evidence>
<dbReference type="OrthoDB" id="108890at2"/>
<dbReference type="InterPro" id="IPR018713">
    <property type="entry name" value="MPAB/Lcp_cat_dom"/>
</dbReference>
<name>A0A372JD95_9ACTN</name>
<evidence type="ECO:0000313" key="3">
    <source>
        <dbReference type="EMBL" id="RFU37981.1"/>
    </source>
</evidence>
<dbReference type="GO" id="GO:0016491">
    <property type="term" value="F:oxidoreductase activity"/>
    <property type="evidence" value="ECO:0007669"/>
    <property type="project" value="InterPro"/>
</dbReference>
<evidence type="ECO:0000256" key="1">
    <source>
        <dbReference type="SAM" id="MobiDB-lite"/>
    </source>
</evidence>
<comment type="caution">
    <text evidence="3">The sequence shown here is derived from an EMBL/GenBank/DDBJ whole genome shotgun (WGS) entry which is preliminary data.</text>
</comment>
<dbReference type="Proteomes" id="UP000261811">
    <property type="component" value="Unassembled WGS sequence"/>
</dbReference>